<dbReference type="InterPro" id="IPR001763">
    <property type="entry name" value="Rhodanese-like_dom"/>
</dbReference>
<evidence type="ECO:0000259" key="1">
    <source>
        <dbReference type="PROSITE" id="PS50206"/>
    </source>
</evidence>
<gene>
    <name evidence="2" type="ORF">RWE15_13625</name>
</gene>
<keyword evidence="3" id="KW-1185">Reference proteome</keyword>
<dbReference type="PROSITE" id="PS50206">
    <property type="entry name" value="RHODANESE_3"/>
    <property type="match status" value="1"/>
</dbReference>
<dbReference type="InterPro" id="IPR036873">
    <property type="entry name" value="Rhodanese-like_dom_sf"/>
</dbReference>
<dbReference type="Gene3D" id="3.40.250.10">
    <property type="entry name" value="Rhodanese-like domain"/>
    <property type="match status" value="1"/>
</dbReference>
<organism evidence="2 3">
    <name type="scientific">Tigheibacillus halophilus</name>
    <dbReference type="NCBI Taxonomy" id="361280"/>
    <lineage>
        <taxon>Bacteria</taxon>
        <taxon>Bacillati</taxon>
        <taxon>Bacillota</taxon>
        <taxon>Bacilli</taxon>
        <taxon>Bacillales</taxon>
        <taxon>Bacillaceae</taxon>
        <taxon>Tigheibacillus</taxon>
    </lineage>
</organism>
<accession>A0ABU5C7F9</accession>
<dbReference type="Pfam" id="PF00581">
    <property type="entry name" value="Rhodanese"/>
    <property type="match status" value="1"/>
</dbReference>
<reference evidence="2 3" key="1">
    <citation type="submission" date="2023-10" db="EMBL/GenBank/DDBJ databases">
        <title>Virgibacillus halophilus 5B73C genome.</title>
        <authorList>
            <person name="Miliotis G."/>
            <person name="Sengupta P."/>
            <person name="Hameed A."/>
            <person name="Chuvochina M."/>
            <person name="Mcdonagh F."/>
            <person name="Simpson A.C."/>
            <person name="Singh N.K."/>
            <person name="Rekha P.D."/>
            <person name="Raman K."/>
            <person name="Hugenholtz P."/>
            <person name="Venkateswaran K."/>
        </authorList>
    </citation>
    <scope>NUCLEOTIDE SEQUENCE [LARGE SCALE GENOMIC DNA]</scope>
    <source>
        <strain evidence="2 3">5B73C</strain>
    </source>
</reference>
<evidence type="ECO:0000313" key="2">
    <source>
        <dbReference type="EMBL" id="MDY0395270.1"/>
    </source>
</evidence>
<feature type="domain" description="Rhodanese" evidence="1">
    <location>
        <begin position="14"/>
        <end position="54"/>
    </location>
</feature>
<dbReference type="Proteomes" id="UP001281447">
    <property type="component" value="Unassembled WGS sequence"/>
</dbReference>
<name>A0ABU5C7F9_9BACI</name>
<comment type="caution">
    <text evidence="2">The sequence shown here is derived from an EMBL/GenBank/DDBJ whole genome shotgun (WGS) entry which is preliminary data.</text>
</comment>
<sequence length="91" mass="10607">MSYLISVTRLKRRELENTVIVDVRFDLQDDEAGRKAYINGHIPNAVYLDLNQDLSAKKRKARRQSSFAGYEFAGCKIGQNRYRPRYDGCYL</sequence>
<protein>
    <submittedName>
        <fullName evidence="2">Rhodanese-like domain-containing protein</fullName>
    </submittedName>
</protein>
<evidence type="ECO:0000313" key="3">
    <source>
        <dbReference type="Proteomes" id="UP001281447"/>
    </source>
</evidence>
<dbReference type="EMBL" id="JAWDIP010000003">
    <property type="protein sequence ID" value="MDY0395270.1"/>
    <property type="molecule type" value="Genomic_DNA"/>
</dbReference>
<proteinExistence type="predicted"/>
<dbReference type="SUPFAM" id="SSF52821">
    <property type="entry name" value="Rhodanese/Cell cycle control phosphatase"/>
    <property type="match status" value="1"/>
</dbReference>